<evidence type="ECO:0000313" key="8">
    <source>
        <dbReference type="Proteomes" id="UP001153069"/>
    </source>
</evidence>
<organism evidence="7 8">
    <name type="scientific">Seminavis robusta</name>
    <dbReference type="NCBI Taxonomy" id="568900"/>
    <lineage>
        <taxon>Eukaryota</taxon>
        <taxon>Sar</taxon>
        <taxon>Stramenopiles</taxon>
        <taxon>Ochrophyta</taxon>
        <taxon>Bacillariophyta</taxon>
        <taxon>Bacillariophyceae</taxon>
        <taxon>Bacillariophycidae</taxon>
        <taxon>Naviculales</taxon>
        <taxon>Naviculaceae</taxon>
        <taxon>Seminavis</taxon>
    </lineage>
</organism>
<dbReference type="OrthoDB" id="40037at2759"/>
<feature type="domain" description="Plastocyanin-like" evidence="5">
    <location>
        <begin position="434"/>
        <end position="567"/>
    </location>
</feature>
<gene>
    <name evidence="7" type="ORF">SEMRO_50_G029240.1</name>
</gene>
<dbReference type="SUPFAM" id="SSF49503">
    <property type="entry name" value="Cupredoxins"/>
    <property type="match status" value="2"/>
</dbReference>
<dbReference type="Pfam" id="PF07731">
    <property type="entry name" value="Cu-oxidase_2"/>
    <property type="match status" value="1"/>
</dbReference>
<dbReference type="GO" id="GO:0005507">
    <property type="term" value="F:copper ion binding"/>
    <property type="evidence" value="ECO:0007669"/>
    <property type="project" value="InterPro"/>
</dbReference>
<keyword evidence="4" id="KW-1133">Transmembrane helix</keyword>
<keyword evidence="4" id="KW-0472">Membrane</keyword>
<dbReference type="AlphaFoldDB" id="A0A9N8DE38"/>
<evidence type="ECO:0000256" key="2">
    <source>
        <dbReference type="ARBA" id="ARBA00022723"/>
    </source>
</evidence>
<accession>A0A9N8DE38</accession>
<feature type="transmembrane region" description="Helical" evidence="4">
    <location>
        <begin position="49"/>
        <end position="71"/>
    </location>
</feature>
<evidence type="ECO:0000259" key="5">
    <source>
        <dbReference type="Pfam" id="PF07731"/>
    </source>
</evidence>
<keyword evidence="2" id="KW-0479">Metal-binding</keyword>
<evidence type="ECO:0000259" key="6">
    <source>
        <dbReference type="Pfam" id="PF07732"/>
    </source>
</evidence>
<dbReference type="Pfam" id="PF07732">
    <property type="entry name" value="Cu-oxidase_3"/>
    <property type="match status" value="1"/>
</dbReference>
<evidence type="ECO:0000256" key="1">
    <source>
        <dbReference type="ARBA" id="ARBA00010609"/>
    </source>
</evidence>
<dbReference type="Proteomes" id="UP001153069">
    <property type="component" value="Unassembled WGS sequence"/>
</dbReference>
<dbReference type="GO" id="GO:0016491">
    <property type="term" value="F:oxidoreductase activity"/>
    <property type="evidence" value="ECO:0007669"/>
    <property type="project" value="UniProtKB-KW"/>
</dbReference>
<proteinExistence type="inferred from homology"/>
<dbReference type="InterPro" id="IPR011706">
    <property type="entry name" value="Cu-oxidase_C"/>
</dbReference>
<dbReference type="InterPro" id="IPR002355">
    <property type="entry name" value="Cu_oxidase_Cu_BS"/>
</dbReference>
<evidence type="ECO:0000256" key="3">
    <source>
        <dbReference type="ARBA" id="ARBA00023002"/>
    </source>
</evidence>
<feature type="domain" description="Plastocyanin-like" evidence="6">
    <location>
        <begin position="154"/>
        <end position="248"/>
    </location>
</feature>
<evidence type="ECO:0000256" key="4">
    <source>
        <dbReference type="SAM" id="Phobius"/>
    </source>
</evidence>
<dbReference type="InterPro" id="IPR008972">
    <property type="entry name" value="Cupredoxin"/>
</dbReference>
<evidence type="ECO:0000313" key="7">
    <source>
        <dbReference type="EMBL" id="CAB9499006.1"/>
    </source>
</evidence>
<dbReference type="PROSITE" id="PS00080">
    <property type="entry name" value="MULTICOPPER_OXIDASE2"/>
    <property type="match status" value="1"/>
</dbReference>
<sequence>MVEYFWKTQKEYERIPDVPTCDTLESAADNDPEAVFGEKKTVLVACRKWIPFIVGFLIIGAFCVFLPHLLWSSPALRAPQTPPPQAQSHRALVELQWEQHHHLQDQGNNEIIYVAHVEFCQEGNSSTFGYRQLTTHYPPKEESNPSSCGPAGLVIRLTPGQSYRLVLHNNANANNQVTNLHTHGLHIAGDGNADDITRTVQPGNCLVYHWDLPRNAMGGTFWIHPHGQGNAQEQLTGGAYGMLIVEDSLSLFLAKDKSEQEVAHPPLQTQYQNIQQWLQNELLMVVYTKGTKRTALYTPTTTTSSTSSQLSALELEQDVWYRLRLLTVDPKGERVPVTFPNGCQVHLAATDGMWLTQTPQMQSQQTFNSTGAGRLDLAIRCNALGIHDVLVHNHTAGSLHVIVPKSANTVLADPFYYDDNSNNPQRRSWKPNYPPHLADLLTASSSNDMHYFQTHTLTLINRTINDMSWDAQLPLLDLQDIPYNSYQEFVVRGSDIHPFHMHVYPVQTFDCGPHHIDGQFYDTIVSSSTDTTCRLRFRVLDYAQRIVLHCHNILHEDQGMIVWFNVSTTTDSGAAIPVQDATHRDEMICGNVPF</sequence>
<reference evidence="7" key="1">
    <citation type="submission" date="2020-06" db="EMBL/GenBank/DDBJ databases">
        <authorList>
            <consortium name="Plant Systems Biology data submission"/>
        </authorList>
    </citation>
    <scope>NUCLEOTIDE SEQUENCE</scope>
    <source>
        <strain evidence="7">D6</strain>
    </source>
</reference>
<keyword evidence="4" id="KW-0812">Transmembrane</keyword>
<keyword evidence="8" id="KW-1185">Reference proteome</keyword>
<comment type="similarity">
    <text evidence="1">Belongs to the multicopper oxidase family.</text>
</comment>
<dbReference type="InterPro" id="IPR011707">
    <property type="entry name" value="Cu-oxidase-like_N"/>
</dbReference>
<name>A0A9N8DE38_9STRA</name>
<keyword evidence="3" id="KW-0560">Oxidoreductase</keyword>
<dbReference type="EMBL" id="CAICTM010000050">
    <property type="protein sequence ID" value="CAB9499006.1"/>
    <property type="molecule type" value="Genomic_DNA"/>
</dbReference>
<protein>
    <submittedName>
        <fullName evidence="7">Multicopper oxidase</fullName>
    </submittedName>
</protein>
<dbReference type="Gene3D" id="2.60.40.420">
    <property type="entry name" value="Cupredoxins - blue copper proteins"/>
    <property type="match status" value="2"/>
</dbReference>
<comment type="caution">
    <text evidence="7">The sequence shown here is derived from an EMBL/GenBank/DDBJ whole genome shotgun (WGS) entry which is preliminary data.</text>
</comment>